<evidence type="ECO:0000259" key="1">
    <source>
        <dbReference type="Pfam" id="PF04187"/>
    </source>
</evidence>
<dbReference type="Pfam" id="PF04187">
    <property type="entry name" value="Cofac_haem_bdg"/>
    <property type="match status" value="1"/>
</dbReference>
<dbReference type="SUPFAM" id="SSF159501">
    <property type="entry name" value="EreA/ChaN-like"/>
    <property type="match status" value="1"/>
</dbReference>
<evidence type="ECO:0000313" key="3">
    <source>
        <dbReference type="Proteomes" id="UP000229366"/>
    </source>
</evidence>
<dbReference type="EMBL" id="PGTX01000009">
    <property type="protein sequence ID" value="PJI76058.1"/>
    <property type="molecule type" value="Genomic_DNA"/>
</dbReference>
<sequence>MSKFIIHYVVLIAMLVGPVSSQSAEYVPESNKLRIYLLGEIHDNPQNHQLRLAFINKQIANGEYPIILMEQFDRDKQSTLDAALINCHDVDCVIKKAATPGWNWDFYKPFIQLGLDKKGALVAANLSNSDVKKVITEGFASVYDAQLIQRYKLDQLSLELVKAQSIAIAEGHCGLLPEQMIAPMVHGQIARDVWMANAIQKQIRGLVILIAGNGHVRKDTGVYQWLPLNMRAQVHVQGYVENLQGSENDWFDNTYLMRPILREDPCLAFTKHMQKLN</sequence>
<evidence type="ECO:0000313" key="2">
    <source>
        <dbReference type="EMBL" id="PJI76058.1"/>
    </source>
</evidence>
<dbReference type="Proteomes" id="UP000229366">
    <property type="component" value="Unassembled WGS sequence"/>
</dbReference>
<name>A0A2M8VH91_9BURK</name>
<reference evidence="2 3" key="1">
    <citation type="submission" date="2017-11" db="EMBL/GenBank/DDBJ databases">
        <title>Genomic Encyclopedia of Type Strains, Phase III (KMG-III): the genomes of soil and plant-associated and newly described type strains.</title>
        <authorList>
            <person name="Whitman W."/>
        </authorList>
    </citation>
    <scope>NUCLEOTIDE SEQUENCE [LARGE SCALE GENOMIC DNA]</scope>
    <source>
        <strain evidence="2 3">UB-Domo-W1</strain>
    </source>
</reference>
<dbReference type="RefSeq" id="WP_100380340.1">
    <property type="nucleotide sequence ID" value="NZ_CBCSBW010000010.1"/>
</dbReference>
<gene>
    <name evidence="2" type="ORF">B0G85_2047</name>
</gene>
<feature type="domain" description="Haem-binding uptake Tiki superfamily ChaN" evidence="1">
    <location>
        <begin position="34"/>
        <end position="226"/>
    </location>
</feature>
<dbReference type="Gene3D" id="3.40.50.11550">
    <property type="match status" value="1"/>
</dbReference>
<protein>
    <submittedName>
        <fullName evidence="2">Putative iron-regulated protein</fullName>
    </submittedName>
</protein>
<dbReference type="CDD" id="cd14727">
    <property type="entry name" value="ChanN-like"/>
    <property type="match status" value="1"/>
</dbReference>
<keyword evidence="3" id="KW-1185">Reference proteome</keyword>
<proteinExistence type="predicted"/>
<dbReference type="InterPro" id="IPR007314">
    <property type="entry name" value="Cofac_haem-bd_dom"/>
</dbReference>
<organism evidence="2 3">
    <name type="scientific">Polynucleobacter brandtiae</name>
    <dbReference type="NCBI Taxonomy" id="1938816"/>
    <lineage>
        <taxon>Bacteria</taxon>
        <taxon>Pseudomonadati</taxon>
        <taxon>Pseudomonadota</taxon>
        <taxon>Betaproteobacteria</taxon>
        <taxon>Burkholderiales</taxon>
        <taxon>Burkholderiaceae</taxon>
        <taxon>Polynucleobacter</taxon>
    </lineage>
</organism>
<comment type="caution">
    <text evidence="2">The sequence shown here is derived from an EMBL/GenBank/DDBJ whole genome shotgun (WGS) entry which is preliminary data.</text>
</comment>
<dbReference type="AlphaFoldDB" id="A0A2M8VH91"/>
<accession>A0A2M8VH91</accession>
<dbReference type="OrthoDB" id="9795827at2"/>